<dbReference type="PROSITE" id="PS50931">
    <property type="entry name" value="HTH_LYSR"/>
    <property type="match status" value="1"/>
</dbReference>
<dbReference type="RefSeq" id="WP_062663282.1">
    <property type="nucleotide sequence ID" value="NZ_FIZX01000002.1"/>
</dbReference>
<dbReference type="Gene3D" id="3.40.190.10">
    <property type="entry name" value="Periplasmic binding protein-like II"/>
    <property type="match status" value="2"/>
</dbReference>
<name>A0A128F2W9_9GAMM</name>
<dbReference type="FunFam" id="1.10.10.10:FF:000038">
    <property type="entry name" value="Glycine cleavage system transcriptional activator"/>
    <property type="match status" value="1"/>
</dbReference>
<proteinExistence type="inferred from homology"/>
<dbReference type="InterPro" id="IPR036388">
    <property type="entry name" value="WH-like_DNA-bd_sf"/>
</dbReference>
<sequence length="296" mass="34281">MKLPPLRAVQYFEATARLNSFSRAAESLNVTQSAVSHQIRLLEDFLGESLFERQGRNLHLTPVGQRYYDDIGDPLQAIARASLQVREGVSGNLRLAVFSSLAVKWLMPQLSDFRTKHPEIDLSLEMYAHRPDLSDKMGDCFITDFAPGKNYEYELLYTEYIYPVCSTKIWQQIKDKPLPEALWEYPLLSVRSLMENDWKEWCKVGGYSLPRDVKIHTFSHMLLATEAARYSHGVTLLNHYFMNEIDREQLVRIPLHEIPTGDSLYFVYKKHRARQPEILKLGRWLQQIAAADEAAF</sequence>
<dbReference type="InterPro" id="IPR058163">
    <property type="entry name" value="LysR-type_TF_proteobact-type"/>
</dbReference>
<accession>A0A128F2W9</accession>
<dbReference type="STRING" id="1796497.GCE9029_02179"/>
<evidence type="ECO:0000256" key="1">
    <source>
        <dbReference type="ARBA" id="ARBA00009437"/>
    </source>
</evidence>
<dbReference type="Pfam" id="PF03466">
    <property type="entry name" value="LysR_substrate"/>
    <property type="match status" value="1"/>
</dbReference>
<dbReference type="InterPro" id="IPR005119">
    <property type="entry name" value="LysR_subst-bd"/>
</dbReference>
<dbReference type="SUPFAM" id="SSF53850">
    <property type="entry name" value="Periplasmic binding protein-like II"/>
    <property type="match status" value="1"/>
</dbReference>
<dbReference type="Gene3D" id="1.10.10.10">
    <property type="entry name" value="Winged helix-like DNA-binding domain superfamily/Winged helix DNA-binding domain"/>
    <property type="match status" value="1"/>
</dbReference>
<keyword evidence="7" id="KW-1185">Reference proteome</keyword>
<dbReference type="PANTHER" id="PTHR30537:SF26">
    <property type="entry name" value="GLYCINE CLEAVAGE SYSTEM TRANSCRIPTIONAL ACTIVATOR"/>
    <property type="match status" value="1"/>
</dbReference>
<dbReference type="OrthoDB" id="5526340at2"/>
<evidence type="ECO:0000259" key="5">
    <source>
        <dbReference type="PROSITE" id="PS50931"/>
    </source>
</evidence>
<protein>
    <submittedName>
        <fullName evidence="6">Glycine cleavage system transcriptional activator</fullName>
    </submittedName>
</protein>
<evidence type="ECO:0000313" key="6">
    <source>
        <dbReference type="EMBL" id="CZF80754.1"/>
    </source>
</evidence>
<keyword evidence="3" id="KW-0238">DNA-binding</keyword>
<dbReference type="GO" id="GO:0043565">
    <property type="term" value="F:sequence-specific DNA binding"/>
    <property type="evidence" value="ECO:0007669"/>
    <property type="project" value="TreeGrafter"/>
</dbReference>
<dbReference type="Proteomes" id="UP000071641">
    <property type="component" value="Unassembled WGS sequence"/>
</dbReference>
<gene>
    <name evidence="6" type="primary">gcvA_10</name>
    <name evidence="6" type="ORF">GCE9029_02179</name>
</gene>
<keyword evidence="4" id="KW-0804">Transcription</keyword>
<evidence type="ECO:0000256" key="3">
    <source>
        <dbReference type="ARBA" id="ARBA00023125"/>
    </source>
</evidence>
<comment type="similarity">
    <text evidence="1">Belongs to the LysR transcriptional regulatory family.</text>
</comment>
<evidence type="ECO:0000313" key="7">
    <source>
        <dbReference type="Proteomes" id="UP000071641"/>
    </source>
</evidence>
<dbReference type="PRINTS" id="PR00039">
    <property type="entry name" value="HTHLYSR"/>
</dbReference>
<dbReference type="Pfam" id="PF00126">
    <property type="entry name" value="HTH_1"/>
    <property type="match status" value="1"/>
</dbReference>
<dbReference type="InterPro" id="IPR000847">
    <property type="entry name" value="LysR_HTH_N"/>
</dbReference>
<feature type="domain" description="HTH lysR-type" evidence="5">
    <location>
        <begin position="4"/>
        <end position="61"/>
    </location>
</feature>
<dbReference type="EMBL" id="FIZX01000002">
    <property type="protein sequence ID" value="CZF80754.1"/>
    <property type="molecule type" value="Genomic_DNA"/>
</dbReference>
<dbReference type="InterPro" id="IPR036390">
    <property type="entry name" value="WH_DNA-bd_sf"/>
</dbReference>
<dbReference type="SUPFAM" id="SSF46785">
    <property type="entry name" value="Winged helix' DNA-binding domain"/>
    <property type="match status" value="1"/>
</dbReference>
<organism evidence="6 7">
    <name type="scientific">Grimontia celer</name>
    <dbReference type="NCBI Taxonomy" id="1796497"/>
    <lineage>
        <taxon>Bacteria</taxon>
        <taxon>Pseudomonadati</taxon>
        <taxon>Pseudomonadota</taxon>
        <taxon>Gammaproteobacteria</taxon>
        <taxon>Vibrionales</taxon>
        <taxon>Vibrionaceae</taxon>
        <taxon>Grimontia</taxon>
    </lineage>
</organism>
<evidence type="ECO:0000256" key="4">
    <source>
        <dbReference type="ARBA" id="ARBA00023163"/>
    </source>
</evidence>
<keyword evidence="2" id="KW-0805">Transcription regulation</keyword>
<reference evidence="7" key="1">
    <citation type="submission" date="2016-02" db="EMBL/GenBank/DDBJ databases">
        <authorList>
            <person name="Rodrigo-Torres Lidia"/>
            <person name="Arahal R.David."/>
        </authorList>
    </citation>
    <scope>NUCLEOTIDE SEQUENCE [LARGE SCALE GENOMIC DNA]</scope>
    <source>
        <strain evidence="7">CECT 9029</strain>
    </source>
</reference>
<dbReference type="GO" id="GO:0003700">
    <property type="term" value="F:DNA-binding transcription factor activity"/>
    <property type="evidence" value="ECO:0007669"/>
    <property type="project" value="InterPro"/>
</dbReference>
<dbReference type="PANTHER" id="PTHR30537">
    <property type="entry name" value="HTH-TYPE TRANSCRIPTIONAL REGULATOR"/>
    <property type="match status" value="1"/>
</dbReference>
<evidence type="ECO:0000256" key="2">
    <source>
        <dbReference type="ARBA" id="ARBA00023015"/>
    </source>
</evidence>
<dbReference type="AlphaFoldDB" id="A0A128F2W9"/>
<dbReference type="GO" id="GO:0006351">
    <property type="term" value="P:DNA-templated transcription"/>
    <property type="evidence" value="ECO:0007669"/>
    <property type="project" value="TreeGrafter"/>
</dbReference>